<protein>
    <submittedName>
        <fullName evidence="3">Uncharacterized protein</fullName>
    </submittedName>
</protein>
<dbReference type="EMBL" id="MGKP01000010">
    <property type="protein sequence ID" value="OGN29050.1"/>
    <property type="molecule type" value="Genomic_DNA"/>
</dbReference>
<gene>
    <name evidence="3" type="ORF">A3A33_00120</name>
</gene>
<name>A0A1F8GVN7_9BACT</name>
<feature type="transmembrane region" description="Helical" evidence="2">
    <location>
        <begin position="21"/>
        <end position="40"/>
    </location>
</feature>
<reference evidence="3 4" key="1">
    <citation type="journal article" date="2016" name="Nat. Commun.">
        <title>Thousands of microbial genomes shed light on interconnected biogeochemical processes in an aquifer system.</title>
        <authorList>
            <person name="Anantharaman K."/>
            <person name="Brown C.T."/>
            <person name="Hug L.A."/>
            <person name="Sharon I."/>
            <person name="Castelle C.J."/>
            <person name="Probst A.J."/>
            <person name="Thomas B.C."/>
            <person name="Singh A."/>
            <person name="Wilkins M.J."/>
            <person name="Karaoz U."/>
            <person name="Brodie E.L."/>
            <person name="Williams K.H."/>
            <person name="Hubbard S.S."/>
            <person name="Banfield J.F."/>
        </authorList>
    </citation>
    <scope>NUCLEOTIDE SEQUENCE [LARGE SCALE GENOMIC DNA]</scope>
</reference>
<evidence type="ECO:0000256" key="2">
    <source>
        <dbReference type="SAM" id="Phobius"/>
    </source>
</evidence>
<organism evidence="3 4">
    <name type="scientific">Candidatus Yanofskybacteria bacterium RIFCSPLOWO2_01_FULL_49_25</name>
    <dbReference type="NCBI Taxonomy" id="1802701"/>
    <lineage>
        <taxon>Bacteria</taxon>
        <taxon>Candidatus Yanofskyibacteriota</taxon>
    </lineage>
</organism>
<evidence type="ECO:0000313" key="3">
    <source>
        <dbReference type="EMBL" id="OGN29050.1"/>
    </source>
</evidence>
<dbReference type="Proteomes" id="UP000179047">
    <property type="component" value="Unassembled WGS sequence"/>
</dbReference>
<dbReference type="STRING" id="1802701.A3A33_00120"/>
<sequence>MSAPPPVSIPSQRSGGSALKIIILIVVLLLIIGGVAWFFFFRSSTPSPTTTPEPTEITTETPTTTPEPPSLEENLAPIEPLGFTAGSNGVSALSTALNSQTVSTGQLRTFGITDQATPPVAYTWSTFSTAMGFHPPAELNQAIDPQAPVYISLFGKSDGTTGRGFIAKVSNPGLGQTGIQRWETNESDDLKNLFILNLSKAFTPGFNDNTYNGVAIRFRNFPESIQTIDYALITAPNGETYAVFTNSKDHIFVLIDAILSQTKGK</sequence>
<comment type="caution">
    <text evidence="3">The sequence shown here is derived from an EMBL/GenBank/DDBJ whole genome shotgun (WGS) entry which is preliminary data.</text>
</comment>
<feature type="region of interest" description="Disordered" evidence="1">
    <location>
        <begin position="46"/>
        <end position="70"/>
    </location>
</feature>
<keyword evidence="2" id="KW-0812">Transmembrane</keyword>
<accession>A0A1F8GVN7</accession>
<proteinExistence type="predicted"/>
<keyword evidence="2" id="KW-0472">Membrane</keyword>
<keyword evidence="2" id="KW-1133">Transmembrane helix</keyword>
<feature type="compositionally biased region" description="Low complexity" evidence="1">
    <location>
        <begin position="46"/>
        <end position="64"/>
    </location>
</feature>
<dbReference type="AlphaFoldDB" id="A0A1F8GVN7"/>
<evidence type="ECO:0000256" key="1">
    <source>
        <dbReference type="SAM" id="MobiDB-lite"/>
    </source>
</evidence>
<evidence type="ECO:0000313" key="4">
    <source>
        <dbReference type="Proteomes" id="UP000179047"/>
    </source>
</evidence>